<gene>
    <name evidence="2" type="ORF">BLA60_12570</name>
</gene>
<name>A0A7Z0WMA8_9PSEU</name>
<sequence length="825" mass="87583">MALIAPTAPAAAADPVFREISPLPLDGVTSPGSALGTGPDGQPWLYLVSSGSPAVLSVVDARTGERQHEFPLPGAAGSWAVQTAPNGDVYLGTYSQGRLYRWTPGAAAVEDLGQQIPGETFIWSLDIDQDGTVYGTTGQFDAHAFRHDPATGRTTDLGALGAGPENLIARSIAVGDGKAFVGTGATPRLVEIDLATGAHRDLDLPAPARELDYVYDLDLRGSLLFVRATPDGRPQPLYVYDVATGEWIDTIPGAHGLTVSPTAADGTTVYFTKDEQLYRYDLTTREWTATGVGGVADLRGFGFLDLGQDDWPGQSLVGLDHQGGYVVYSPATGALEHRTADAVAAPAPIRSITEGPDGLVYAGAFLAGGLASYDPATGQTRGFAPEVGQAEGMTSHDGALWVGTYPGGEIYRYRPDEPTEPGINPRRVLRLYESAGQSRPFALTSAGRYLAIGTVARNGHPGGGLTLLDPATGEHWFDDVVPGHSVIGLAYRDGVLYGATSVFGGAGGPRPTETDAVVFAYDVQRRVKLWEVAPVPGEGALGEIAFDRDGKLWSHTPVTVFRLDTATRRVEAVRNYGDYPWDTVEQAWVGARLWIDPYDGAPHVVTQGAAYRIDPVTLDRARFFRPASFGFAHNNGHYYLARDPMAWEYTPAERPAARVTAGGEAVVPCGEQTATLSGFGPGELVELWLRPSAHYLGSVRAGQDGRLTHRFTVPGDLPAGAHRVEVRRVQTNASLGAPVTVAPPPPQTGYATVRFGAVDSRVPNRARDNGCTFLDEVWLAAPFTDHGDAVDTVAGLADQWLADGLFSERERGAVVAAAARSDVGH</sequence>
<dbReference type="InterPro" id="IPR051344">
    <property type="entry name" value="Vgb"/>
</dbReference>
<dbReference type="InterPro" id="IPR015943">
    <property type="entry name" value="WD40/YVTN_repeat-like_dom_sf"/>
</dbReference>
<dbReference type="InterPro" id="IPR011047">
    <property type="entry name" value="Quinoprotein_ADH-like_sf"/>
</dbReference>
<dbReference type="SUPFAM" id="SSF50969">
    <property type="entry name" value="YVTN repeat-like/Quinoprotein amine dehydrogenase"/>
    <property type="match status" value="1"/>
</dbReference>
<dbReference type="PANTHER" id="PTHR40274">
    <property type="entry name" value="VIRGINIAMYCIN B LYASE"/>
    <property type="match status" value="1"/>
</dbReference>
<dbReference type="AlphaFoldDB" id="A0A7Z0WMA8"/>
<dbReference type="Proteomes" id="UP000185696">
    <property type="component" value="Unassembled WGS sequence"/>
</dbReference>
<accession>A0A7Z0WMA8</accession>
<dbReference type="PANTHER" id="PTHR40274:SF3">
    <property type="entry name" value="VIRGINIAMYCIN B LYASE"/>
    <property type="match status" value="1"/>
</dbReference>
<dbReference type="InterPro" id="IPR011044">
    <property type="entry name" value="Quino_amine_DH_bsu"/>
</dbReference>
<proteinExistence type="predicted"/>
<comment type="caution">
    <text evidence="2">The sequence shown here is derived from an EMBL/GenBank/DDBJ whole genome shotgun (WGS) entry which is preliminary data.</text>
</comment>
<dbReference type="SUPFAM" id="SSF75011">
    <property type="entry name" value="3-carboxy-cis,cis-mucoante lactonizing enzyme"/>
    <property type="match status" value="1"/>
</dbReference>
<dbReference type="EMBL" id="MSIF01000005">
    <property type="protein sequence ID" value="OLF10873.1"/>
    <property type="molecule type" value="Genomic_DNA"/>
</dbReference>
<dbReference type="Gene3D" id="2.130.10.10">
    <property type="entry name" value="YVTN repeat-like/Quinoprotein amine dehydrogenase"/>
    <property type="match status" value="2"/>
</dbReference>
<evidence type="ECO:0000259" key="1">
    <source>
        <dbReference type="Pfam" id="PF13360"/>
    </source>
</evidence>
<dbReference type="SUPFAM" id="SSF50998">
    <property type="entry name" value="Quinoprotein alcohol dehydrogenase-like"/>
    <property type="match status" value="1"/>
</dbReference>
<keyword evidence="3" id="KW-1185">Reference proteome</keyword>
<dbReference type="InterPro" id="IPR002372">
    <property type="entry name" value="PQQ_rpt_dom"/>
</dbReference>
<dbReference type="Pfam" id="PF13360">
    <property type="entry name" value="PQQ_2"/>
    <property type="match status" value="1"/>
</dbReference>
<protein>
    <recommendedName>
        <fullName evidence="1">Pyrrolo-quinoline quinone repeat domain-containing protein</fullName>
    </recommendedName>
</protein>
<reference evidence="2 3" key="1">
    <citation type="submission" date="2016-12" db="EMBL/GenBank/DDBJ databases">
        <title>The draft genome sequence of Actinophytocola xinjiangensis.</title>
        <authorList>
            <person name="Wang W."/>
            <person name="Yuan L."/>
        </authorList>
    </citation>
    <scope>NUCLEOTIDE SEQUENCE [LARGE SCALE GENOMIC DNA]</scope>
    <source>
        <strain evidence="2 3">CGMCC 4.4663</strain>
    </source>
</reference>
<feature type="domain" description="Pyrrolo-quinoline quinone repeat" evidence="1">
    <location>
        <begin position="221"/>
        <end position="415"/>
    </location>
</feature>
<evidence type="ECO:0000313" key="2">
    <source>
        <dbReference type="EMBL" id="OLF10873.1"/>
    </source>
</evidence>
<organism evidence="2 3">
    <name type="scientific">Actinophytocola xinjiangensis</name>
    <dbReference type="NCBI Taxonomy" id="485602"/>
    <lineage>
        <taxon>Bacteria</taxon>
        <taxon>Bacillati</taxon>
        <taxon>Actinomycetota</taxon>
        <taxon>Actinomycetes</taxon>
        <taxon>Pseudonocardiales</taxon>
        <taxon>Pseudonocardiaceae</taxon>
    </lineage>
</organism>
<evidence type="ECO:0000313" key="3">
    <source>
        <dbReference type="Proteomes" id="UP000185696"/>
    </source>
</evidence>